<sequence length="94" mass="9647">MLEAAVATGSLAIPEKLPEPSFGTAAQAAPNGWSAAMAEALVTAAEAEAEEEADVEAVSEPLLQALRPSTRAPAANRAARDERREVCTDMGTAP</sequence>
<proteinExistence type="predicted"/>
<evidence type="ECO:0000256" key="1">
    <source>
        <dbReference type="SAM" id="MobiDB-lite"/>
    </source>
</evidence>
<accession>A0AB33JYE8</accession>
<gene>
    <name evidence="2" type="ORF">KCMC57_07180</name>
</gene>
<feature type="compositionally biased region" description="Basic and acidic residues" evidence="1">
    <location>
        <begin position="78"/>
        <end position="87"/>
    </location>
</feature>
<reference evidence="2" key="1">
    <citation type="submission" date="2024-07" db="EMBL/GenBank/DDBJ databases">
        <title>Complete genome sequences of cellulolytic bacteria, Kitasatospora sp. CMC57 and Streptomyces sp. CMC78, isolated from Japanese agricultural soil.</title>
        <authorList>
            <person name="Hashimoto T."/>
            <person name="Ito M."/>
            <person name="Iwamoto M."/>
            <person name="Fukahori D."/>
            <person name="Shoda T."/>
            <person name="Sakoda M."/>
            <person name="Morohoshi T."/>
            <person name="Mitsuboshi M."/>
            <person name="Nishizawa T."/>
        </authorList>
    </citation>
    <scope>NUCLEOTIDE SEQUENCE</scope>
    <source>
        <strain evidence="2">CMC57</strain>
    </source>
</reference>
<protein>
    <submittedName>
        <fullName evidence="2">Uncharacterized protein</fullName>
    </submittedName>
</protein>
<feature type="region of interest" description="Disordered" evidence="1">
    <location>
        <begin position="68"/>
        <end position="94"/>
    </location>
</feature>
<evidence type="ECO:0000313" key="2">
    <source>
        <dbReference type="EMBL" id="BFP44350.1"/>
    </source>
</evidence>
<dbReference type="EMBL" id="AP035881">
    <property type="protein sequence ID" value="BFP44350.1"/>
    <property type="molecule type" value="Genomic_DNA"/>
</dbReference>
<dbReference type="AlphaFoldDB" id="A0AB33JYE8"/>
<organism evidence="2">
    <name type="scientific">Kitasatospora sp. CMC57</name>
    <dbReference type="NCBI Taxonomy" id="3231513"/>
    <lineage>
        <taxon>Bacteria</taxon>
        <taxon>Bacillati</taxon>
        <taxon>Actinomycetota</taxon>
        <taxon>Actinomycetes</taxon>
        <taxon>Kitasatosporales</taxon>
        <taxon>Streptomycetaceae</taxon>
        <taxon>Kitasatospora</taxon>
    </lineage>
</organism>
<name>A0AB33JYE8_9ACTN</name>